<accession>A0A3Q3FA37</accession>
<dbReference type="AlphaFoldDB" id="A0A3Q3FA37"/>
<evidence type="ECO:0000256" key="1">
    <source>
        <dbReference type="SAM" id="Phobius"/>
    </source>
</evidence>
<dbReference type="Proteomes" id="UP000261660">
    <property type="component" value="Unplaced"/>
</dbReference>
<sequence length="290" mass="32288">MKGAANSNFEKSFPSYRFEVNFTATMCSLTILKTVPEDEAVYHCAISTWNKDHWSGTYLSIKGNAERITDITVAQWPTVSHSVRAVDSITLRCSVLSDSQKTTCPSEHSVHLIGVRSDESHANIMYTDGNRGDKCDNKSEEHPTPKTCIYHFSKNARSADDGTFYCAMATCGEVLSDNRTKLEGSSLWSFELMKDTIILCLLSAVLVISVTVMALLIYGIKKHRCDNCNDAAAAAALQENVTNRKLKRDDEDTWIYSTVLFTVVKTGNGGRRDVKQDRERIYAVKAPGFD</sequence>
<dbReference type="Gene3D" id="2.60.40.10">
    <property type="entry name" value="Immunoglobulins"/>
    <property type="match status" value="2"/>
</dbReference>
<dbReference type="GeneTree" id="ENSGT01030000234530"/>
<dbReference type="Ensembl" id="ENSLBET00000017247.1">
    <property type="protein sequence ID" value="ENSLBEP00000016308.1"/>
    <property type="gene ID" value="ENSLBEG00000012622.1"/>
</dbReference>
<protein>
    <submittedName>
        <fullName evidence="2">Uncharacterized LOC109978264</fullName>
    </submittedName>
</protein>
<keyword evidence="1" id="KW-0812">Transmembrane</keyword>
<reference evidence="2" key="2">
    <citation type="submission" date="2025-09" db="UniProtKB">
        <authorList>
            <consortium name="Ensembl"/>
        </authorList>
    </citation>
    <scope>IDENTIFICATION</scope>
</reference>
<feature type="transmembrane region" description="Helical" evidence="1">
    <location>
        <begin position="197"/>
        <end position="220"/>
    </location>
</feature>
<dbReference type="InterPro" id="IPR013783">
    <property type="entry name" value="Ig-like_fold"/>
</dbReference>
<dbReference type="InParanoid" id="A0A3Q3FA37"/>
<dbReference type="InterPro" id="IPR036179">
    <property type="entry name" value="Ig-like_dom_sf"/>
</dbReference>
<name>A0A3Q3FA37_9LABR</name>
<keyword evidence="1" id="KW-1133">Transmembrane helix</keyword>
<evidence type="ECO:0000313" key="2">
    <source>
        <dbReference type="Ensembl" id="ENSLBEP00000016308.1"/>
    </source>
</evidence>
<proteinExistence type="predicted"/>
<evidence type="ECO:0000313" key="3">
    <source>
        <dbReference type="Proteomes" id="UP000261660"/>
    </source>
</evidence>
<dbReference type="SUPFAM" id="SSF48726">
    <property type="entry name" value="Immunoglobulin"/>
    <property type="match status" value="1"/>
</dbReference>
<keyword evidence="3" id="KW-1185">Reference proteome</keyword>
<dbReference type="STRING" id="56723.ENSLBEP00000016308"/>
<keyword evidence="1" id="KW-0472">Membrane</keyword>
<organism evidence="2 3">
    <name type="scientific">Labrus bergylta</name>
    <name type="common">ballan wrasse</name>
    <dbReference type="NCBI Taxonomy" id="56723"/>
    <lineage>
        <taxon>Eukaryota</taxon>
        <taxon>Metazoa</taxon>
        <taxon>Chordata</taxon>
        <taxon>Craniata</taxon>
        <taxon>Vertebrata</taxon>
        <taxon>Euteleostomi</taxon>
        <taxon>Actinopterygii</taxon>
        <taxon>Neopterygii</taxon>
        <taxon>Teleostei</taxon>
        <taxon>Neoteleostei</taxon>
        <taxon>Acanthomorphata</taxon>
        <taxon>Eupercaria</taxon>
        <taxon>Labriformes</taxon>
        <taxon>Labridae</taxon>
        <taxon>Labrus</taxon>
    </lineage>
</organism>
<reference evidence="2" key="1">
    <citation type="submission" date="2025-08" db="UniProtKB">
        <authorList>
            <consortium name="Ensembl"/>
        </authorList>
    </citation>
    <scope>IDENTIFICATION</scope>
</reference>